<dbReference type="HAMAP" id="MF_00014">
    <property type="entry name" value="Ribosome_mat_RimM"/>
    <property type="match status" value="1"/>
</dbReference>
<dbReference type="NCBIfam" id="TIGR02273">
    <property type="entry name" value="16S_RimM"/>
    <property type="match status" value="1"/>
</dbReference>
<evidence type="ECO:0000256" key="4">
    <source>
        <dbReference type="ARBA" id="ARBA00023186"/>
    </source>
</evidence>
<dbReference type="InterPro" id="IPR056792">
    <property type="entry name" value="PRC_RimM"/>
</dbReference>
<keyword evidence="2 5" id="KW-0690">Ribosome biogenesis</keyword>
<comment type="caution">
    <text evidence="8">The sequence shown here is derived from an EMBL/GenBank/DDBJ whole genome shotgun (WGS) entry which is preliminary data.</text>
</comment>
<dbReference type="GO" id="GO:0043022">
    <property type="term" value="F:ribosome binding"/>
    <property type="evidence" value="ECO:0007669"/>
    <property type="project" value="InterPro"/>
</dbReference>
<dbReference type="InterPro" id="IPR011961">
    <property type="entry name" value="RimM"/>
</dbReference>
<comment type="function">
    <text evidence="5">An accessory protein needed during the final step in the assembly of 30S ribosomal subunit, possibly for assembly of the head region. Essential for efficient processing of 16S rRNA. May be needed both before and after RbfA during the maturation of 16S rRNA. It has affinity for free ribosomal 30S subunits but not for 70S ribosomes.</text>
</comment>
<organism evidence="8 9">
    <name type="scientific">Actinobaculum suis</name>
    <dbReference type="NCBI Taxonomy" id="1657"/>
    <lineage>
        <taxon>Bacteria</taxon>
        <taxon>Bacillati</taxon>
        <taxon>Actinomycetota</taxon>
        <taxon>Actinomycetes</taxon>
        <taxon>Actinomycetales</taxon>
        <taxon>Actinomycetaceae</taxon>
        <taxon>Actinobaculum</taxon>
    </lineage>
</organism>
<dbReference type="InterPro" id="IPR002676">
    <property type="entry name" value="RimM_N"/>
</dbReference>
<dbReference type="Pfam" id="PF24986">
    <property type="entry name" value="PRC_RimM"/>
    <property type="match status" value="1"/>
</dbReference>
<evidence type="ECO:0000259" key="7">
    <source>
        <dbReference type="Pfam" id="PF24986"/>
    </source>
</evidence>
<evidence type="ECO:0000313" key="9">
    <source>
        <dbReference type="Proteomes" id="UP001273799"/>
    </source>
</evidence>
<sequence length="197" mass="21606">MGDVMQLTVGVIGAAKGLKGEVRLEVRTDAPEKRLRIGNKLETDPAEFGPLTVARTREYKGSLFVMFEEVKNRNTAEELRGTRLVIESDEDEPEDDAWYPHELVGLEALDPEGYELGIVAGLEHGVAQDLLLVREQDGRITRVPFVSEIVTEVDIDDNCVVMDPPPGLFSEEELVIVDGDAETPAPSAPAPAEEPEK</sequence>
<comment type="domain">
    <text evidence="5">The PRC barrel domain binds ribosomal protein uS19.</text>
</comment>
<proteinExistence type="inferred from homology"/>
<feature type="domain" description="Ribosome maturation factor RimM PRC barrel" evidence="7">
    <location>
        <begin position="101"/>
        <end position="168"/>
    </location>
</feature>
<gene>
    <name evidence="5 8" type="primary">rimM</name>
    <name evidence="8" type="ORF">R6G71_08220</name>
</gene>
<dbReference type="Gene3D" id="2.40.30.60">
    <property type="entry name" value="RimM"/>
    <property type="match status" value="1"/>
</dbReference>
<dbReference type="InterPro" id="IPR009000">
    <property type="entry name" value="Transl_B-barrel_sf"/>
</dbReference>
<reference evidence="8" key="1">
    <citation type="submission" date="2023-10" db="EMBL/GenBank/DDBJ databases">
        <title>Whole Genome based description of the genera Actinobaculum and Actinotignum reveals a complex phylogenetic relationship within the species included in the genus Actinotignum.</title>
        <authorList>
            <person name="Jensen C.S."/>
            <person name="Dargis R."/>
            <person name="Kemp M."/>
            <person name="Christensen J.J."/>
        </authorList>
    </citation>
    <scope>NUCLEOTIDE SEQUENCE</scope>
    <source>
        <strain evidence="8">Actinobaculum_suis_CCUG19206T</strain>
    </source>
</reference>
<comment type="subunit">
    <text evidence="5">Binds ribosomal protein uS19.</text>
</comment>
<keyword evidence="1 5" id="KW-0963">Cytoplasm</keyword>
<dbReference type="GO" id="GO:0042274">
    <property type="term" value="P:ribosomal small subunit biogenesis"/>
    <property type="evidence" value="ECO:0007669"/>
    <property type="project" value="UniProtKB-UniRule"/>
</dbReference>
<comment type="subcellular location">
    <subcellularLocation>
        <location evidence="5">Cytoplasm</location>
    </subcellularLocation>
</comment>
<evidence type="ECO:0000259" key="6">
    <source>
        <dbReference type="Pfam" id="PF01782"/>
    </source>
</evidence>
<dbReference type="Gene3D" id="2.30.30.240">
    <property type="entry name" value="PRC-barrel domain"/>
    <property type="match status" value="1"/>
</dbReference>
<feature type="domain" description="RimM N-terminal" evidence="6">
    <location>
        <begin position="8"/>
        <end position="89"/>
    </location>
</feature>
<evidence type="ECO:0000256" key="3">
    <source>
        <dbReference type="ARBA" id="ARBA00022552"/>
    </source>
</evidence>
<protein>
    <recommendedName>
        <fullName evidence="5">Ribosome maturation factor RimM</fullName>
    </recommendedName>
</protein>
<evidence type="ECO:0000256" key="5">
    <source>
        <dbReference type="HAMAP-Rule" id="MF_00014"/>
    </source>
</evidence>
<dbReference type="RefSeq" id="WP_320753530.1">
    <property type="nucleotide sequence ID" value="NZ_FNAU01000001.1"/>
</dbReference>
<evidence type="ECO:0000256" key="1">
    <source>
        <dbReference type="ARBA" id="ARBA00022490"/>
    </source>
</evidence>
<keyword evidence="4 5" id="KW-0143">Chaperone</keyword>
<name>A0AAW9HK47_9ACTO</name>
<dbReference type="GO" id="GO:0005840">
    <property type="term" value="C:ribosome"/>
    <property type="evidence" value="ECO:0007669"/>
    <property type="project" value="InterPro"/>
</dbReference>
<dbReference type="InterPro" id="IPR036976">
    <property type="entry name" value="RimM_N_sf"/>
</dbReference>
<dbReference type="SUPFAM" id="SSF50346">
    <property type="entry name" value="PRC-barrel domain"/>
    <property type="match status" value="1"/>
</dbReference>
<dbReference type="PANTHER" id="PTHR33692:SF1">
    <property type="entry name" value="RIBOSOME MATURATION FACTOR RIMM"/>
    <property type="match status" value="1"/>
</dbReference>
<dbReference type="PANTHER" id="PTHR33692">
    <property type="entry name" value="RIBOSOME MATURATION FACTOR RIMM"/>
    <property type="match status" value="1"/>
</dbReference>
<dbReference type="GO" id="GO:0005737">
    <property type="term" value="C:cytoplasm"/>
    <property type="evidence" value="ECO:0007669"/>
    <property type="project" value="UniProtKB-SubCell"/>
</dbReference>
<dbReference type="InterPro" id="IPR011033">
    <property type="entry name" value="PRC_barrel-like_sf"/>
</dbReference>
<comment type="similarity">
    <text evidence="5">Belongs to the RimM family.</text>
</comment>
<keyword evidence="3 5" id="KW-0698">rRNA processing</keyword>
<dbReference type="SUPFAM" id="SSF50447">
    <property type="entry name" value="Translation proteins"/>
    <property type="match status" value="1"/>
</dbReference>
<dbReference type="GO" id="GO:0006364">
    <property type="term" value="P:rRNA processing"/>
    <property type="evidence" value="ECO:0007669"/>
    <property type="project" value="UniProtKB-UniRule"/>
</dbReference>
<dbReference type="EMBL" id="JAWNFU010000005">
    <property type="protein sequence ID" value="MDY5154021.1"/>
    <property type="molecule type" value="Genomic_DNA"/>
</dbReference>
<dbReference type="Proteomes" id="UP001273799">
    <property type="component" value="Unassembled WGS sequence"/>
</dbReference>
<evidence type="ECO:0000256" key="2">
    <source>
        <dbReference type="ARBA" id="ARBA00022517"/>
    </source>
</evidence>
<dbReference type="Pfam" id="PF01782">
    <property type="entry name" value="RimM"/>
    <property type="match status" value="1"/>
</dbReference>
<evidence type="ECO:0000313" key="8">
    <source>
        <dbReference type="EMBL" id="MDY5154021.1"/>
    </source>
</evidence>
<dbReference type="AlphaFoldDB" id="A0AAW9HK47"/>
<accession>A0AAW9HK47</accession>